<evidence type="ECO:0000256" key="1">
    <source>
        <dbReference type="SAM" id="Phobius"/>
    </source>
</evidence>
<feature type="chain" id="PRO_5041449601" description="PEFG-CTERM sorting domain-containing protein" evidence="2">
    <location>
        <begin position="27"/>
        <end position="284"/>
    </location>
</feature>
<protein>
    <recommendedName>
        <fullName evidence="5">PEFG-CTERM sorting domain-containing protein</fullName>
    </recommendedName>
</protein>
<feature type="signal peptide" evidence="2">
    <location>
        <begin position="1"/>
        <end position="26"/>
    </location>
</feature>
<evidence type="ECO:0008006" key="5">
    <source>
        <dbReference type="Google" id="ProtNLM"/>
    </source>
</evidence>
<reference evidence="3" key="1">
    <citation type="submission" date="2023-03" db="EMBL/GenBank/DDBJ databases">
        <authorList>
            <person name="Steffen K."/>
            <person name="Cardenas P."/>
        </authorList>
    </citation>
    <scope>NUCLEOTIDE SEQUENCE</scope>
</reference>
<dbReference type="Proteomes" id="UP001174909">
    <property type="component" value="Unassembled WGS sequence"/>
</dbReference>
<keyword evidence="1" id="KW-0812">Transmembrane</keyword>
<keyword evidence="1" id="KW-0472">Membrane</keyword>
<sequence>MNNHATYALIAILAAVGILSVPDSFAQNVDDAVIDIEELGQTQIPLTLETDMDLYRYGSDILVTGHVADVRSDQTPVTMFVTSPVGNIIEARQLVPNSDGSFELVIKTDSNAWRHDGTFVIRAQYGAPSTINEISVKLTGSMIIVNGYVMPAICGTDGLAEGEEICVLYEITGGSMTSVKANTKDVSLQFGIDATKDGRVMLYMSEDTISGIFLVFVDDQEWDDAVIDGNAVTVTFPAGTEKIELFGAYVIPEFGTVAALILAVATVSIIAVSTRSRLGLAPKY</sequence>
<proteinExistence type="predicted"/>
<dbReference type="NCBIfam" id="TIGR04296">
    <property type="entry name" value="PEFG-CTERM"/>
    <property type="match status" value="1"/>
</dbReference>
<comment type="caution">
    <text evidence="3">The sequence shown here is derived from an EMBL/GenBank/DDBJ whole genome shotgun (WGS) entry which is preliminary data.</text>
</comment>
<keyword evidence="2" id="KW-0732">Signal</keyword>
<name>A0AA35X912_GEOBA</name>
<feature type="transmembrane region" description="Helical" evidence="1">
    <location>
        <begin position="254"/>
        <end position="274"/>
    </location>
</feature>
<dbReference type="EMBL" id="CASHTH010003282">
    <property type="protein sequence ID" value="CAI8042700.1"/>
    <property type="molecule type" value="Genomic_DNA"/>
</dbReference>
<keyword evidence="4" id="KW-1185">Reference proteome</keyword>
<accession>A0AA35X912</accession>
<dbReference type="InterPro" id="IPR027560">
    <property type="entry name" value="PEFG-CTERM"/>
</dbReference>
<evidence type="ECO:0000313" key="4">
    <source>
        <dbReference type="Proteomes" id="UP001174909"/>
    </source>
</evidence>
<evidence type="ECO:0000256" key="2">
    <source>
        <dbReference type="SAM" id="SignalP"/>
    </source>
</evidence>
<evidence type="ECO:0000313" key="3">
    <source>
        <dbReference type="EMBL" id="CAI8042700.1"/>
    </source>
</evidence>
<organism evidence="3 4">
    <name type="scientific">Geodia barretti</name>
    <name type="common">Barrett's horny sponge</name>
    <dbReference type="NCBI Taxonomy" id="519541"/>
    <lineage>
        <taxon>Eukaryota</taxon>
        <taxon>Metazoa</taxon>
        <taxon>Porifera</taxon>
        <taxon>Demospongiae</taxon>
        <taxon>Heteroscleromorpha</taxon>
        <taxon>Tetractinellida</taxon>
        <taxon>Astrophorina</taxon>
        <taxon>Geodiidae</taxon>
        <taxon>Geodia</taxon>
    </lineage>
</organism>
<gene>
    <name evidence="3" type="ORF">GBAR_LOCUS23674</name>
</gene>
<dbReference type="AlphaFoldDB" id="A0AA35X912"/>
<keyword evidence="1" id="KW-1133">Transmembrane helix</keyword>